<proteinExistence type="inferred from homology"/>
<dbReference type="PANTHER" id="PTHR21716">
    <property type="entry name" value="TRANSMEMBRANE PROTEIN"/>
    <property type="match status" value="1"/>
</dbReference>
<feature type="transmembrane region" description="Helical" evidence="6">
    <location>
        <begin position="309"/>
        <end position="328"/>
    </location>
</feature>
<dbReference type="EMBL" id="QOKW01000014">
    <property type="protein sequence ID" value="KAA0679069.1"/>
    <property type="molecule type" value="Genomic_DNA"/>
</dbReference>
<dbReference type="Pfam" id="PF01594">
    <property type="entry name" value="AI-2E_transport"/>
    <property type="match status" value="1"/>
</dbReference>
<keyword evidence="4 6" id="KW-1133">Transmembrane helix</keyword>
<keyword evidence="5 6" id="KW-0472">Membrane</keyword>
<organism evidence="7 8">
    <name type="scientific">Roseomonas genomospecies 6</name>
    <dbReference type="NCBI Taxonomy" id="214106"/>
    <lineage>
        <taxon>Bacteria</taxon>
        <taxon>Pseudomonadati</taxon>
        <taxon>Pseudomonadota</taxon>
        <taxon>Alphaproteobacteria</taxon>
        <taxon>Acetobacterales</taxon>
        <taxon>Roseomonadaceae</taxon>
        <taxon>Roseomonas</taxon>
    </lineage>
</organism>
<feature type="transmembrane region" description="Helical" evidence="6">
    <location>
        <begin position="245"/>
        <end position="266"/>
    </location>
</feature>
<feature type="transmembrane region" description="Helical" evidence="6">
    <location>
        <begin position="190"/>
        <end position="210"/>
    </location>
</feature>
<feature type="transmembrane region" description="Helical" evidence="6">
    <location>
        <begin position="272"/>
        <end position="302"/>
    </location>
</feature>
<evidence type="ECO:0000256" key="1">
    <source>
        <dbReference type="ARBA" id="ARBA00004141"/>
    </source>
</evidence>
<evidence type="ECO:0000256" key="4">
    <source>
        <dbReference type="ARBA" id="ARBA00022989"/>
    </source>
</evidence>
<dbReference type="OrthoDB" id="9799225at2"/>
<evidence type="ECO:0000313" key="8">
    <source>
        <dbReference type="Proteomes" id="UP000480854"/>
    </source>
</evidence>
<evidence type="ECO:0000256" key="3">
    <source>
        <dbReference type="ARBA" id="ARBA00022692"/>
    </source>
</evidence>
<name>A0A9W7NHW3_9PROT</name>
<evidence type="ECO:0000256" key="6">
    <source>
        <dbReference type="SAM" id="Phobius"/>
    </source>
</evidence>
<dbReference type="InterPro" id="IPR002549">
    <property type="entry name" value="AI-2E-like"/>
</dbReference>
<protein>
    <submittedName>
        <fullName evidence="7">AI-2E family transporter</fullName>
    </submittedName>
</protein>
<comment type="similarity">
    <text evidence="2">Belongs to the autoinducer-2 exporter (AI-2E) (TC 2.A.86) family.</text>
</comment>
<feature type="transmembrane region" description="Helical" evidence="6">
    <location>
        <begin position="48"/>
        <end position="65"/>
    </location>
</feature>
<gene>
    <name evidence="7" type="ORF">DS843_18410</name>
</gene>
<dbReference type="Proteomes" id="UP000480854">
    <property type="component" value="Unassembled WGS sequence"/>
</dbReference>
<accession>A0A9W7NHW3</accession>
<comment type="caution">
    <text evidence="7">The sequence shown here is derived from an EMBL/GenBank/DDBJ whole genome shotgun (WGS) entry which is preliminary data.</text>
</comment>
<feature type="transmembrane region" description="Helical" evidence="6">
    <location>
        <begin position="71"/>
        <end position="88"/>
    </location>
</feature>
<keyword evidence="8" id="KW-1185">Reference proteome</keyword>
<evidence type="ECO:0000256" key="2">
    <source>
        <dbReference type="ARBA" id="ARBA00009773"/>
    </source>
</evidence>
<keyword evidence="3 6" id="KW-0812">Transmembrane</keyword>
<feature type="transmembrane region" description="Helical" evidence="6">
    <location>
        <begin position="100"/>
        <end position="126"/>
    </location>
</feature>
<sequence>MGAGSASSFCCPWAAQRNGGERTALAQRTDRDGETDGTRRWSVDRTKLGLWLLGLLAAFATLWGLSAASPVLVPLAGAFFVAVAVAPVGRWVRDRVPPRLALLGPLAAMLTVLLVLAAFAGGLWFVGQRVIDEVPRHAEELQRLWGQANGWIDGLRERFLGESGGEGSGEGSGGGGAEALSGIAASVLTAARGAVSTLVIVLFLALLMLVEAPVWREKIVKTLGPERCATTVTAVAAIAQQFRRFLLVSTTLGLITGALYVGWLSLFGIDFLFLWGFLAFLLNYIPVIGSIGAAALPVLMALAQGGSTTALMVAGGLLVIEQVMGNFIGPRLEGKQLAISPLVIVSSLLLWSWLWGVAGTVLAVPMTVLIAIALSHIDALRPFAFVLSDKSDRRRFEARTRPE</sequence>
<dbReference type="PANTHER" id="PTHR21716:SF64">
    <property type="entry name" value="AI-2 TRANSPORT PROTEIN TQSA"/>
    <property type="match status" value="1"/>
</dbReference>
<dbReference type="GO" id="GO:0055085">
    <property type="term" value="P:transmembrane transport"/>
    <property type="evidence" value="ECO:0007669"/>
    <property type="project" value="TreeGrafter"/>
</dbReference>
<feature type="transmembrane region" description="Helical" evidence="6">
    <location>
        <begin position="348"/>
        <end position="374"/>
    </location>
</feature>
<dbReference type="AlphaFoldDB" id="A0A9W7NHW3"/>
<comment type="subcellular location">
    <subcellularLocation>
        <location evidence="1">Membrane</location>
        <topology evidence="1">Multi-pass membrane protein</topology>
    </subcellularLocation>
</comment>
<evidence type="ECO:0000256" key="5">
    <source>
        <dbReference type="ARBA" id="ARBA00023136"/>
    </source>
</evidence>
<reference evidence="7 8" key="1">
    <citation type="submission" date="2018-07" db="EMBL/GenBank/DDBJ databases">
        <title>Genome sequence of Azospirillum sp. ATCC 49961.</title>
        <authorList>
            <person name="Sant'Anna F.H."/>
            <person name="Baldani J.I."/>
            <person name="Zilli J.E."/>
            <person name="Reis V.M."/>
            <person name="Hartmann A."/>
            <person name="Cruz L."/>
            <person name="de Souza E.M."/>
            <person name="de Oliveira Pedrosa F."/>
            <person name="Passaglia L.M.P."/>
        </authorList>
    </citation>
    <scope>NUCLEOTIDE SEQUENCE [LARGE SCALE GENOMIC DNA]</scope>
    <source>
        <strain evidence="7 8">ATCC 49961</strain>
    </source>
</reference>
<evidence type="ECO:0000313" key="7">
    <source>
        <dbReference type="EMBL" id="KAA0679069.1"/>
    </source>
</evidence>
<dbReference type="GO" id="GO:0016020">
    <property type="term" value="C:membrane"/>
    <property type="evidence" value="ECO:0007669"/>
    <property type="project" value="UniProtKB-SubCell"/>
</dbReference>